<keyword evidence="2" id="KW-0378">Hydrolase</keyword>
<dbReference type="InterPro" id="IPR005135">
    <property type="entry name" value="Endo/exonuclease/phosphatase"/>
</dbReference>
<feature type="domain" description="Endonuclease/exonuclease/phosphatase" evidence="1">
    <location>
        <begin position="175"/>
        <end position="259"/>
    </location>
</feature>
<dbReference type="EMBL" id="JASPKY010000056">
    <property type="protein sequence ID" value="KAK9744559.1"/>
    <property type="molecule type" value="Genomic_DNA"/>
</dbReference>
<dbReference type="GO" id="GO:0004519">
    <property type="term" value="F:endonuclease activity"/>
    <property type="evidence" value="ECO:0007669"/>
    <property type="project" value="UniProtKB-KW"/>
</dbReference>
<dbReference type="InterPro" id="IPR036691">
    <property type="entry name" value="Endo/exonu/phosph_ase_sf"/>
</dbReference>
<dbReference type="Proteomes" id="UP001458880">
    <property type="component" value="Unassembled WGS sequence"/>
</dbReference>
<keyword evidence="2" id="KW-0540">Nuclease</keyword>
<gene>
    <name evidence="2" type="ORF">QE152_g7656</name>
</gene>
<proteinExistence type="predicted"/>
<evidence type="ECO:0000313" key="2">
    <source>
        <dbReference type="EMBL" id="KAK9744559.1"/>
    </source>
</evidence>
<keyword evidence="3" id="KW-1185">Reference proteome</keyword>
<dbReference type="Gene3D" id="3.60.10.10">
    <property type="entry name" value="Endonuclease/exonuclease/phosphatase"/>
    <property type="match status" value="1"/>
</dbReference>
<evidence type="ECO:0000259" key="1">
    <source>
        <dbReference type="Pfam" id="PF14529"/>
    </source>
</evidence>
<dbReference type="Pfam" id="PF14529">
    <property type="entry name" value="Exo_endo_phos_2"/>
    <property type="match status" value="1"/>
</dbReference>
<accession>A0AAW1MCU7</accession>
<evidence type="ECO:0000313" key="3">
    <source>
        <dbReference type="Proteomes" id="UP001458880"/>
    </source>
</evidence>
<dbReference type="AlphaFoldDB" id="A0AAW1MCU7"/>
<dbReference type="SUPFAM" id="SSF56219">
    <property type="entry name" value="DNase I-like"/>
    <property type="match status" value="1"/>
</dbReference>
<organism evidence="2 3">
    <name type="scientific">Popillia japonica</name>
    <name type="common">Japanese beetle</name>
    <dbReference type="NCBI Taxonomy" id="7064"/>
    <lineage>
        <taxon>Eukaryota</taxon>
        <taxon>Metazoa</taxon>
        <taxon>Ecdysozoa</taxon>
        <taxon>Arthropoda</taxon>
        <taxon>Hexapoda</taxon>
        <taxon>Insecta</taxon>
        <taxon>Pterygota</taxon>
        <taxon>Neoptera</taxon>
        <taxon>Endopterygota</taxon>
        <taxon>Coleoptera</taxon>
        <taxon>Polyphaga</taxon>
        <taxon>Scarabaeiformia</taxon>
        <taxon>Scarabaeidae</taxon>
        <taxon>Rutelinae</taxon>
        <taxon>Popillia</taxon>
    </lineage>
</organism>
<name>A0AAW1MCU7_POPJA</name>
<reference evidence="2 3" key="1">
    <citation type="journal article" date="2024" name="BMC Genomics">
        <title>De novo assembly and annotation of Popillia japonica's genome with initial clues to its potential as an invasive pest.</title>
        <authorList>
            <person name="Cucini C."/>
            <person name="Boschi S."/>
            <person name="Funari R."/>
            <person name="Cardaioli E."/>
            <person name="Iannotti N."/>
            <person name="Marturano G."/>
            <person name="Paoli F."/>
            <person name="Bruttini M."/>
            <person name="Carapelli A."/>
            <person name="Frati F."/>
            <person name="Nardi F."/>
        </authorList>
    </citation>
    <scope>NUCLEOTIDE SEQUENCE [LARGE SCALE GENOMIC DNA]</scope>
    <source>
        <strain evidence="2">DMR45628</strain>
    </source>
</reference>
<sequence>MNNRRPTIEKVIVKSGNTKYADLLKTVKEKVDLTRVGVQVKSIRKTREGDLLLEVKGDRQDAGALKEAIHKTVDNKVSLINKETTIHVLDIGAALTKDEVESAIKMSVGNREAQSIRIKSMRPSRDGNQIATVQTSRVARNVLLKLGRVKIGWVGCRIRERVEVTRGYIDVLAEDIKLTGLEAIVAGDFNSKSPLWGSPRTDVRGEDLTEWAAELGLNAINVGDTPTFERGNTRSHIDITWATNDITERVQDWKVLRGEFFTFHNHIYFEITDKIEFFTFHNHIYFEITDKIECRRRTKRVRRFLDKARFVQMLKNQFSPSEEKTSPSEFIDRLSRINRECTISVAEEHRDVPYWWNGDVECKRRECHRLRREMTRKHRMQVSAIMNANAEQAYKNAKSDYKHAIINAKRSQWTTLLRELDEDIWGDGFKIVMRHLGRLTPPYNPDMSRKVDIIKQLFLTEKRTGQRGKCQVAEVPLFNKEELTSAVKKIKTGKAPGPDHLTAEAIKALVETIPETLFRVTSARSLKSNGETAGLKSVTVNSVSFLPWSIQKYLDIVPYTERSTTICMICVIPGPTD</sequence>
<protein>
    <submittedName>
        <fullName evidence="2">Endonuclease-reverse transcriptase</fullName>
    </submittedName>
</protein>
<keyword evidence="2" id="KW-0255">Endonuclease</keyword>
<comment type="caution">
    <text evidence="2">The sequence shown here is derived from an EMBL/GenBank/DDBJ whole genome shotgun (WGS) entry which is preliminary data.</text>
</comment>